<dbReference type="GO" id="GO:0005737">
    <property type="term" value="C:cytoplasm"/>
    <property type="evidence" value="ECO:0007669"/>
    <property type="project" value="UniProtKB-SubCell"/>
</dbReference>
<evidence type="ECO:0000313" key="8">
    <source>
        <dbReference type="EMBL" id="KAK3050265.1"/>
    </source>
</evidence>
<accession>A0AAJ0DAN5</accession>
<dbReference type="PANTHER" id="PTHR14145:SF2">
    <property type="entry name" value="COP9 SIGNALOSOME COMPLEX SUBUNIT 1"/>
    <property type="match status" value="1"/>
</dbReference>
<evidence type="ECO:0000256" key="3">
    <source>
        <dbReference type="ARBA" id="ARBA00008793"/>
    </source>
</evidence>
<evidence type="ECO:0000256" key="5">
    <source>
        <dbReference type="ARBA" id="ARBA00022790"/>
    </source>
</evidence>
<gene>
    <name evidence="8" type="ORF">LTR09_008414</name>
</gene>
<dbReference type="Pfam" id="PF10602">
    <property type="entry name" value="RPN7"/>
    <property type="match status" value="1"/>
</dbReference>
<dbReference type="InterPro" id="IPR019585">
    <property type="entry name" value="Rpn7/CSN1"/>
</dbReference>
<dbReference type="Pfam" id="PF01399">
    <property type="entry name" value="PCI"/>
    <property type="match status" value="1"/>
</dbReference>
<evidence type="ECO:0000313" key="9">
    <source>
        <dbReference type="Proteomes" id="UP001271007"/>
    </source>
</evidence>
<dbReference type="AlphaFoldDB" id="A0AAJ0DAN5"/>
<dbReference type="InterPro" id="IPR036390">
    <property type="entry name" value="WH_DNA-bd_sf"/>
</dbReference>
<evidence type="ECO:0000256" key="6">
    <source>
        <dbReference type="ARBA" id="ARBA00023242"/>
    </source>
</evidence>
<name>A0AAJ0DAN5_9PEZI</name>
<evidence type="ECO:0000259" key="7">
    <source>
        <dbReference type="PROSITE" id="PS50250"/>
    </source>
</evidence>
<keyword evidence="4" id="KW-0963">Cytoplasm</keyword>
<dbReference type="GO" id="GO:0008180">
    <property type="term" value="C:COP9 signalosome"/>
    <property type="evidence" value="ECO:0007669"/>
    <property type="project" value="UniProtKB-KW"/>
</dbReference>
<dbReference type="SMART" id="SM00088">
    <property type="entry name" value="PINT"/>
    <property type="match status" value="1"/>
</dbReference>
<comment type="caution">
    <text evidence="8">The sequence shown here is derived from an EMBL/GenBank/DDBJ whole genome shotgun (WGS) entry which is preliminary data.</text>
</comment>
<feature type="domain" description="PCI" evidence="7">
    <location>
        <begin position="245"/>
        <end position="418"/>
    </location>
</feature>
<evidence type="ECO:0000256" key="1">
    <source>
        <dbReference type="ARBA" id="ARBA00004123"/>
    </source>
</evidence>
<evidence type="ECO:0000256" key="2">
    <source>
        <dbReference type="ARBA" id="ARBA00004496"/>
    </source>
</evidence>
<dbReference type="EMBL" id="JAWDJX010000033">
    <property type="protein sequence ID" value="KAK3050265.1"/>
    <property type="molecule type" value="Genomic_DNA"/>
</dbReference>
<dbReference type="InterPro" id="IPR045135">
    <property type="entry name" value="Rpn7_N"/>
</dbReference>
<dbReference type="PANTHER" id="PTHR14145">
    <property type="entry name" value="26S PROTESOME SUBUNIT 6"/>
    <property type="match status" value="1"/>
</dbReference>
<dbReference type="Gene3D" id="1.25.40.570">
    <property type="match status" value="1"/>
</dbReference>
<organism evidence="8 9">
    <name type="scientific">Extremus antarcticus</name>
    <dbReference type="NCBI Taxonomy" id="702011"/>
    <lineage>
        <taxon>Eukaryota</taxon>
        <taxon>Fungi</taxon>
        <taxon>Dikarya</taxon>
        <taxon>Ascomycota</taxon>
        <taxon>Pezizomycotina</taxon>
        <taxon>Dothideomycetes</taxon>
        <taxon>Dothideomycetidae</taxon>
        <taxon>Mycosphaerellales</taxon>
        <taxon>Extremaceae</taxon>
        <taxon>Extremus</taxon>
    </lineage>
</organism>
<keyword evidence="6" id="KW-0539">Nucleus</keyword>
<keyword evidence="5" id="KW-0736">Signalosome</keyword>
<comment type="similarity">
    <text evidence="3">Belongs to the CSN1 family.</text>
</comment>
<dbReference type="SUPFAM" id="SSF46785">
    <property type="entry name" value="Winged helix' DNA-binding domain"/>
    <property type="match status" value="1"/>
</dbReference>
<dbReference type="InterPro" id="IPR000717">
    <property type="entry name" value="PCI_dom"/>
</dbReference>
<keyword evidence="9" id="KW-1185">Reference proteome</keyword>
<sequence>MAYDGNLPPPTFDLDTYASNYEGALLPHRLSHIATYCPSLTRHALTLAIAAASRGKDVQLYVRLHNTAERLGLADLSIPDMDWTARQEEANRRELARLEGELRGYKNNMIRESIRMGQDDLAAHQLNTGGPLPDPSDPQTLQAAGYNAAYQAYSKMRDYCTTPTHVASMTLRLVYTCLLQAISSQQTGFSPTMNYNQAMSNAHRIKSVGVKEEEMARLLPIMNAALGIAHMGLANYSDAAGYFLTTHHSYATLGDVHSTNFPRLVATGNDIAIYGGLCALATMDREHLLNNVLGGSFRPFLELEPHMRKAISLYTTAKYEACLTTLRHYYADWRCDVFLGPHVDRLLANIREKSIVAYFSSFSQVSLASLASTFPPAVPAAQVPQAMEAEALRMIETGSLHARLDVVNGLLIAPQREARGATHGDAKLAAEEVERTLLLRLHRVNVVMAGLEVPKGRWGVGAVQGFA</sequence>
<proteinExistence type="inferred from homology"/>
<dbReference type="Proteomes" id="UP001271007">
    <property type="component" value="Unassembled WGS sequence"/>
</dbReference>
<protein>
    <recommendedName>
        <fullName evidence="7">PCI domain-containing protein</fullName>
    </recommendedName>
</protein>
<comment type="subcellular location">
    <subcellularLocation>
        <location evidence="2">Cytoplasm</location>
    </subcellularLocation>
    <subcellularLocation>
        <location evidence="1">Nucleus</location>
    </subcellularLocation>
</comment>
<dbReference type="PROSITE" id="PS50250">
    <property type="entry name" value="PCI"/>
    <property type="match status" value="1"/>
</dbReference>
<reference evidence="8" key="1">
    <citation type="submission" date="2023-04" db="EMBL/GenBank/DDBJ databases">
        <title>Black Yeasts Isolated from many extreme environments.</title>
        <authorList>
            <person name="Coleine C."/>
            <person name="Stajich J.E."/>
            <person name="Selbmann L."/>
        </authorList>
    </citation>
    <scope>NUCLEOTIDE SEQUENCE</scope>
    <source>
        <strain evidence="8">CCFEE 5312</strain>
    </source>
</reference>
<evidence type="ECO:0000256" key="4">
    <source>
        <dbReference type="ARBA" id="ARBA00022490"/>
    </source>
</evidence>